<evidence type="ECO:0000313" key="2">
    <source>
        <dbReference type="Proteomes" id="UP000319712"/>
    </source>
</evidence>
<organism evidence="1 2">
    <name type="scientific">Halorubrum cibi</name>
    <dbReference type="NCBI Taxonomy" id="413815"/>
    <lineage>
        <taxon>Archaea</taxon>
        <taxon>Methanobacteriati</taxon>
        <taxon>Methanobacteriota</taxon>
        <taxon>Stenosarchaea group</taxon>
        <taxon>Halobacteria</taxon>
        <taxon>Halobacteriales</taxon>
        <taxon>Haloferacaceae</taxon>
        <taxon>Halorubrum</taxon>
    </lineage>
</organism>
<reference evidence="1 2" key="1">
    <citation type="submission" date="2017-05" db="EMBL/GenBank/DDBJ databases">
        <authorList>
            <person name="Varghese N."/>
            <person name="Submissions S."/>
        </authorList>
    </citation>
    <scope>NUCLEOTIDE SEQUENCE [LARGE SCALE GENOMIC DNA]</scope>
    <source>
        <strain evidence="1 2">DSM 19504</strain>
    </source>
</reference>
<dbReference type="RefSeq" id="WP_094558433.1">
    <property type="nucleotide sequence ID" value="NZ_FXTD01000007.1"/>
</dbReference>
<sequence length="151" mass="18420">MVSKKIEERLGIYKSLSEVPEEYRFYSFSPGIDEQNIWSEWNEIHSDSKWKRAEARRVKDRWGDHLEDTGRHYALATPEDVESFIKGLLDEVQIERAYKPYWLFLKRFYHWLVWHTEYPHRYNPVLMASANYPACNEIWEFVMSFDRESFK</sequence>
<proteinExistence type="predicted"/>
<protein>
    <submittedName>
        <fullName evidence="1">Uncharacterized protein</fullName>
    </submittedName>
</protein>
<dbReference type="OrthoDB" id="240960at2157"/>
<gene>
    <name evidence="1" type="ORF">SAMN06264867_107192</name>
</gene>
<dbReference type="AlphaFoldDB" id="A0A521DPM8"/>
<name>A0A521DPM8_9EURY</name>
<evidence type="ECO:0000313" key="1">
    <source>
        <dbReference type="EMBL" id="SMO73552.1"/>
    </source>
</evidence>
<keyword evidence="2" id="KW-1185">Reference proteome</keyword>
<dbReference type="Proteomes" id="UP000319712">
    <property type="component" value="Unassembled WGS sequence"/>
</dbReference>
<accession>A0A521DPM8</accession>
<dbReference type="EMBL" id="FXTD01000007">
    <property type="protein sequence ID" value="SMO73552.1"/>
    <property type="molecule type" value="Genomic_DNA"/>
</dbReference>